<feature type="region of interest" description="Disordered" evidence="1">
    <location>
        <begin position="223"/>
        <end position="268"/>
    </location>
</feature>
<dbReference type="Proteomes" id="UP001165060">
    <property type="component" value="Unassembled WGS sequence"/>
</dbReference>
<dbReference type="InterPro" id="IPR004353">
    <property type="entry name" value="Mon1"/>
</dbReference>
<sequence>YLPAYVELLLEYVYSQIVFTLTGKVQAIFRKSPSYDLRPMLGASASPVLLSLLDRGELSGAFLASGVEAVPLPPPLRAACTHALQSLGKHVPNLLLGALVSRGAGSHSLVTLVSPANREHQLDGPDLSLLTNYVSANSASLMSAESWFPVCLPRFNPAGFVHCYACCLSDPAELFLLLLSATNTPEQFHAFQNSRAAVVHALGLKQRTAGRIIHQHSFEDARGSSMRGLADPGEAGERGASAAAGGERRTSAAPQSFDTSAATGGGEE</sequence>
<dbReference type="PRINTS" id="PR01546">
    <property type="entry name" value="YEAST73DUF"/>
</dbReference>
<proteinExistence type="predicted"/>
<dbReference type="EMBL" id="BRYB01004156">
    <property type="protein sequence ID" value="GMI26546.1"/>
    <property type="molecule type" value="Genomic_DNA"/>
</dbReference>
<evidence type="ECO:0000259" key="2">
    <source>
        <dbReference type="Pfam" id="PF19037"/>
    </source>
</evidence>
<dbReference type="Pfam" id="PF19037">
    <property type="entry name" value="Fuz_longin_2"/>
    <property type="match status" value="1"/>
</dbReference>
<keyword evidence="4" id="KW-1185">Reference proteome</keyword>
<feature type="non-terminal residue" evidence="3">
    <location>
        <position position="268"/>
    </location>
</feature>
<accession>A0ABQ6MHQ1</accession>
<dbReference type="InterPro" id="IPR043971">
    <property type="entry name" value="FUZ/MON1/HPS1_longin_2"/>
</dbReference>
<evidence type="ECO:0000313" key="3">
    <source>
        <dbReference type="EMBL" id="GMI26546.1"/>
    </source>
</evidence>
<organism evidence="3 4">
    <name type="scientific">Tetraparma gracilis</name>
    <dbReference type="NCBI Taxonomy" id="2962635"/>
    <lineage>
        <taxon>Eukaryota</taxon>
        <taxon>Sar</taxon>
        <taxon>Stramenopiles</taxon>
        <taxon>Ochrophyta</taxon>
        <taxon>Bolidophyceae</taxon>
        <taxon>Parmales</taxon>
        <taxon>Triparmaceae</taxon>
        <taxon>Tetraparma</taxon>
    </lineage>
</organism>
<protein>
    <recommendedName>
        <fullName evidence="2">FUZ/MON1/HPS1 second Longin domain-containing protein</fullName>
    </recommendedName>
</protein>
<feature type="non-terminal residue" evidence="3">
    <location>
        <position position="1"/>
    </location>
</feature>
<comment type="caution">
    <text evidence="3">The sequence shown here is derived from an EMBL/GenBank/DDBJ whole genome shotgun (WGS) entry which is preliminary data.</text>
</comment>
<evidence type="ECO:0000256" key="1">
    <source>
        <dbReference type="SAM" id="MobiDB-lite"/>
    </source>
</evidence>
<dbReference type="PANTHER" id="PTHR13027:SF7">
    <property type="entry name" value="VACUOLAR FUSION PROTEIN MON1 HOMOLOG"/>
    <property type="match status" value="1"/>
</dbReference>
<feature type="domain" description="FUZ/MON1/HPS1 second Longin" evidence="2">
    <location>
        <begin position="107"/>
        <end position="192"/>
    </location>
</feature>
<gene>
    <name evidence="3" type="ORF">TeGR_g14173</name>
</gene>
<dbReference type="PANTHER" id="PTHR13027">
    <property type="entry name" value="SAND PROTEIN-RELATED"/>
    <property type="match status" value="1"/>
</dbReference>
<name>A0ABQ6MHQ1_9STRA</name>
<reference evidence="3 4" key="1">
    <citation type="journal article" date="2023" name="Commun. Biol.">
        <title>Genome analysis of Parmales, the sister group of diatoms, reveals the evolutionary specialization of diatoms from phago-mixotrophs to photoautotrophs.</title>
        <authorList>
            <person name="Ban H."/>
            <person name="Sato S."/>
            <person name="Yoshikawa S."/>
            <person name="Yamada K."/>
            <person name="Nakamura Y."/>
            <person name="Ichinomiya M."/>
            <person name="Sato N."/>
            <person name="Blanc-Mathieu R."/>
            <person name="Endo H."/>
            <person name="Kuwata A."/>
            <person name="Ogata H."/>
        </authorList>
    </citation>
    <scope>NUCLEOTIDE SEQUENCE [LARGE SCALE GENOMIC DNA]</scope>
</reference>
<evidence type="ECO:0000313" key="4">
    <source>
        <dbReference type="Proteomes" id="UP001165060"/>
    </source>
</evidence>